<reference evidence="2 3" key="1">
    <citation type="submission" date="2019-09" db="EMBL/GenBank/DDBJ databases">
        <title>Draft genome sequence of Psychrobacter nivimaris LAMA 639, in search for biotechnological relevant genes.</title>
        <authorList>
            <person name="Lima A.O.S."/>
            <person name="Staloch B.E.K."/>
            <person name="Freitas R.C."/>
            <person name="Niero H."/>
            <person name="Silva M.A.C."/>
        </authorList>
    </citation>
    <scope>NUCLEOTIDE SEQUENCE [LARGE SCALE GENOMIC DNA]</scope>
    <source>
        <strain evidence="2 3">LAMA 639</strain>
    </source>
</reference>
<dbReference type="InterPro" id="IPR022225">
    <property type="entry name" value="Phage_tail_fibre_N"/>
</dbReference>
<dbReference type="RefSeq" id="WP_160021645.1">
    <property type="nucleotide sequence ID" value="NZ_VZIZ01000013.1"/>
</dbReference>
<evidence type="ECO:0000259" key="1">
    <source>
        <dbReference type="Pfam" id="PF12571"/>
    </source>
</evidence>
<proteinExistence type="predicted"/>
<dbReference type="AlphaFoldDB" id="A0A6N7BXN9"/>
<dbReference type="PANTHER" id="PTHR35191:SF1">
    <property type="entry name" value="PROPHAGE SIDE TAIL FIBER PROTEIN HOMOLOG STFQ-RELATED"/>
    <property type="match status" value="1"/>
</dbReference>
<evidence type="ECO:0000313" key="2">
    <source>
        <dbReference type="EMBL" id="KAF0569148.1"/>
    </source>
</evidence>
<dbReference type="EMBL" id="VZIZ01000013">
    <property type="protein sequence ID" value="KAF0569148.1"/>
    <property type="molecule type" value="Genomic_DNA"/>
</dbReference>
<organism evidence="2 3">
    <name type="scientific">Psychrobacter nivimaris</name>
    <dbReference type="NCBI Taxonomy" id="281738"/>
    <lineage>
        <taxon>Bacteria</taxon>
        <taxon>Pseudomonadati</taxon>
        <taxon>Pseudomonadota</taxon>
        <taxon>Gammaproteobacteria</taxon>
        <taxon>Moraxellales</taxon>
        <taxon>Moraxellaceae</taxon>
        <taxon>Psychrobacter</taxon>
    </lineage>
</organism>
<feature type="domain" description="Phage tail fibre protein N-terminal" evidence="1">
    <location>
        <begin position="1"/>
        <end position="148"/>
    </location>
</feature>
<evidence type="ECO:0000313" key="3">
    <source>
        <dbReference type="Proteomes" id="UP000471465"/>
    </source>
</evidence>
<dbReference type="Pfam" id="PF12571">
    <property type="entry name" value="Phage_tail_fib"/>
    <property type="match status" value="1"/>
</dbReference>
<protein>
    <recommendedName>
        <fullName evidence="1">Phage tail fibre protein N-terminal domain-containing protein</fullName>
    </recommendedName>
</protein>
<comment type="caution">
    <text evidence="2">The sequence shown here is derived from an EMBL/GenBank/DDBJ whole genome shotgun (WGS) entry which is preliminary data.</text>
</comment>
<sequence length="731" mass="77264">MANYYVLLTDHGKSFIANAQANSQLALTHVVLGDANDQPYLPESRLNQTKLVHQTSKLPVASVKVINNTTAEVSAVVPSNVGGFNLHEVGITDSSGKLVYIGNFHGGYRPTLTEGAGGDMELVFTITADNLATVVIEMDGNVVSATRDWVNERFQFLLRTLIPFGYQYDTHTATNPKPMFDELLGIATYWRRITGKIMLATDPNDDAIKDHSVILGQLGMTELANAQRPHVYPLQTSHKFERYNPDEVIETVWKVVADKNSINEGDTVRFTVTANNLPDGQILNWSVKEGALNSSSNDITTPEKTDSGTVILQNGQAVINFITTSDDNTEESQKHVRLSVGAPANLSINVPINDAGHHETVMHIGQSTINGIDLAEYYRVQSGSYPSSNETVRFIVDEGVDIIAPDTTKPAITEGDNWPVGAIPIIENHGRILGRGGNGGRSARIFGVYKYDLPFAQDVAIDGSNGGTAIKSLSRAIHIENYSLISGGGGGGGGMGAWVHENFENHNYSNQTNGGGGGSGGGAPLGLNSPNESSLLAYLQDDRFPVKASYTGELDAILVNSASISSVGGDATIDSTGASTSPSADKRYVFYASTSVTGTKHKIRVNNGSGQSRSISCDLVMSQPATIDKGGIGGSNGVGGYKLGDNEGARFITVIASSDIVSNQGGDGGDLGESGKAGNIAKYFNANGAEVQKTDANMLKVLDSATGGLAGYIKEGNVTINNLSGGVTKGR</sequence>
<gene>
    <name evidence="2" type="ORF">FQV37_341</name>
</gene>
<keyword evidence="3" id="KW-1185">Reference proteome</keyword>
<dbReference type="PANTHER" id="PTHR35191">
    <property type="entry name" value="PROPHAGE SIDE TAIL FIBER PROTEIN HOMOLOG STFQ-RELATED"/>
    <property type="match status" value="1"/>
</dbReference>
<dbReference type="InterPro" id="IPR051934">
    <property type="entry name" value="Phage_Tail_Fiber_Structural"/>
</dbReference>
<accession>A0A6N7BXN9</accession>
<name>A0A6N7BXN9_9GAMM</name>
<dbReference type="Proteomes" id="UP000471465">
    <property type="component" value="Unassembled WGS sequence"/>
</dbReference>